<keyword evidence="2" id="KW-1185">Reference proteome</keyword>
<accession>A0A0N0BKB0</accession>
<organism evidence="1 2">
    <name type="scientific">Melipona quadrifasciata</name>
    <dbReference type="NCBI Taxonomy" id="166423"/>
    <lineage>
        <taxon>Eukaryota</taxon>
        <taxon>Metazoa</taxon>
        <taxon>Ecdysozoa</taxon>
        <taxon>Arthropoda</taxon>
        <taxon>Hexapoda</taxon>
        <taxon>Insecta</taxon>
        <taxon>Pterygota</taxon>
        <taxon>Neoptera</taxon>
        <taxon>Endopterygota</taxon>
        <taxon>Hymenoptera</taxon>
        <taxon>Apocrita</taxon>
        <taxon>Aculeata</taxon>
        <taxon>Apoidea</taxon>
        <taxon>Anthophila</taxon>
        <taxon>Apidae</taxon>
        <taxon>Melipona</taxon>
    </lineage>
</organism>
<evidence type="ECO:0000313" key="2">
    <source>
        <dbReference type="Proteomes" id="UP000053105"/>
    </source>
</evidence>
<name>A0A0N0BKB0_9HYME</name>
<dbReference type="EMBL" id="KQ435706">
    <property type="protein sequence ID" value="KOX80248.1"/>
    <property type="molecule type" value="Genomic_DNA"/>
</dbReference>
<reference evidence="1 2" key="1">
    <citation type="submission" date="2015-07" db="EMBL/GenBank/DDBJ databases">
        <title>The genome of Melipona quadrifasciata.</title>
        <authorList>
            <person name="Pan H."/>
            <person name="Kapheim K."/>
        </authorList>
    </citation>
    <scope>NUCLEOTIDE SEQUENCE [LARGE SCALE GENOMIC DNA]</scope>
    <source>
        <strain evidence="1">0111107301</strain>
        <tissue evidence="1">Whole body</tissue>
    </source>
</reference>
<proteinExistence type="predicted"/>
<protein>
    <submittedName>
        <fullName evidence="1">Uncharacterized protein</fullName>
    </submittedName>
</protein>
<dbReference type="AlphaFoldDB" id="A0A0N0BKB0"/>
<sequence length="299" mass="35280">MNFQTQFSQEFSTLQLDDNDIFLDSAYYMLKMKKRRLDVRRVMMKLSRQNVTIKRVDEGREDRKNRNYKENLQKLHEYFRTIFHESIILFNNPNKNITTAYLRQTNQPKTKGTSSSMQQEAISALTCSHCHLFIAIRLPIVQRCEVEQTTLEVKETRKPEAKPRLNSSITTKLKFNPSNTKQHDARLRRNNDGNGKAFLPLGATHNLCYGSFVISEQTSSDTQFFGHFVQLRIYRRKEKFKRQIALEMICNFLKWNDNRSSEQLLQVVQLLLTVHFKMVVCKNGKEESQIRDETKVSKR</sequence>
<evidence type="ECO:0000313" key="1">
    <source>
        <dbReference type="EMBL" id="KOX80248.1"/>
    </source>
</evidence>
<gene>
    <name evidence="1" type="ORF">WN51_08425</name>
</gene>
<dbReference type="Proteomes" id="UP000053105">
    <property type="component" value="Unassembled WGS sequence"/>
</dbReference>